<gene>
    <name evidence="2" type="ORF">R1flu_027646</name>
</gene>
<proteinExistence type="predicted"/>
<name>A0ABD1XNG1_9MARC</name>
<evidence type="ECO:0000313" key="2">
    <source>
        <dbReference type="EMBL" id="KAL2609073.1"/>
    </source>
</evidence>
<protein>
    <submittedName>
        <fullName evidence="2">Uncharacterized protein</fullName>
    </submittedName>
</protein>
<reference evidence="2 3" key="1">
    <citation type="submission" date="2024-09" db="EMBL/GenBank/DDBJ databases">
        <title>Chromosome-scale assembly of Riccia fluitans.</title>
        <authorList>
            <person name="Paukszto L."/>
            <person name="Sawicki J."/>
            <person name="Karawczyk K."/>
            <person name="Piernik-Szablinska J."/>
            <person name="Szczecinska M."/>
            <person name="Mazdziarz M."/>
        </authorList>
    </citation>
    <scope>NUCLEOTIDE SEQUENCE [LARGE SCALE GENOMIC DNA]</scope>
    <source>
        <strain evidence="2">Rf_01</strain>
        <tissue evidence="2">Aerial parts of the thallus</tissue>
    </source>
</reference>
<dbReference type="AlphaFoldDB" id="A0ABD1XNG1"/>
<dbReference type="Proteomes" id="UP001605036">
    <property type="component" value="Unassembled WGS sequence"/>
</dbReference>
<feature type="compositionally biased region" description="Basic and acidic residues" evidence="1">
    <location>
        <begin position="36"/>
        <end position="51"/>
    </location>
</feature>
<evidence type="ECO:0000313" key="3">
    <source>
        <dbReference type="Proteomes" id="UP001605036"/>
    </source>
</evidence>
<feature type="compositionally biased region" description="Basic and acidic residues" evidence="1">
    <location>
        <begin position="78"/>
        <end position="89"/>
    </location>
</feature>
<accession>A0ABD1XNG1</accession>
<sequence>MEVVPSLEREVQELSSSSSEQLLKKEPRVEQTSPWDDQRQEDAPSPRNKETTDEDVPIAFRRRRMESQIRELSLTIGEPRRDQPARRQEPPIVQGQAGSTPEPPRRFRLLG</sequence>
<comment type="caution">
    <text evidence="2">The sequence shown here is derived from an EMBL/GenBank/DDBJ whole genome shotgun (WGS) entry which is preliminary data.</text>
</comment>
<organism evidence="2 3">
    <name type="scientific">Riccia fluitans</name>
    <dbReference type="NCBI Taxonomy" id="41844"/>
    <lineage>
        <taxon>Eukaryota</taxon>
        <taxon>Viridiplantae</taxon>
        <taxon>Streptophyta</taxon>
        <taxon>Embryophyta</taxon>
        <taxon>Marchantiophyta</taxon>
        <taxon>Marchantiopsida</taxon>
        <taxon>Marchantiidae</taxon>
        <taxon>Marchantiales</taxon>
        <taxon>Ricciaceae</taxon>
        <taxon>Riccia</taxon>
    </lineage>
</organism>
<feature type="region of interest" description="Disordered" evidence="1">
    <location>
        <begin position="1"/>
        <end position="111"/>
    </location>
</feature>
<keyword evidence="3" id="KW-1185">Reference proteome</keyword>
<dbReference type="EMBL" id="JBHFFA010000008">
    <property type="protein sequence ID" value="KAL2609073.1"/>
    <property type="molecule type" value="Genomic_DNA"/>
</dbReference>
<evidence type="ECO:0000256" key="1">
    <source>
        <dbReference type="SAM" id="MobiDB-lite"/>
    </source>
</evidence>